<dbReference type="EMBL" id="WJBE01000005">
    <property type="protein sequence ID" value="MBC3899430.1"/>
    <property type="molecule type" value="Genomic_DNA"/>
</dbReference>
<dbReference type="InterPro" id="IPR010982">
    <property type="entry name" value="Lambda_DNA-bd_dom_sf"/>
</dbReference>
<protein>
    <recommendedName>
        <fullName evidence="3">HTH cro/C1-type domain-containing protein</fullName>
    </recommendedName>
</protein>
<dbReference type="InterPro" id="IPR001387">
    <property type="entry name" value="Cro/C1-type_HTH"/>
</dbReference>
<dbReference type="RefSeq" id="WP_186893921.1">
    <property type="nucleotide sequence ID" value="NZ_WJBE01000005.1"/>
</dbReference>
<gene>
    <name evidence="1" type="ORF">GH811_07355</name>
</gene>
<name>A0ABR6YW48_9FIRM</name>
<accession>A0ABR6YW48</accession>
<reference evidence="1 2" key="1">
    <citation type="journal article" date="2020" name="mSystems">
        <title>Defining Genomic and Predicted Metabolic Features of the Acetobacterium Genus.</title>
        <authorList>
            <person name="Ross D.E."/>
            <person name="Marshall C.W."/>
            <person name="Gulliver D."/>
            <person name="May H.D."/>
            <person name="Norman R.S."/>
        </authorList>
    </citation>
    <scope>NUCLEOTIDE SEQUENCE [LARGE SCALE GENOMIC DNA]</scope>
    <source>
        <strain evidence="1 2">DSM 4132</strain>
    </source>
</reference>
<sequence length="511" mass="58512">MSLLSQKITEYISESGESVQSLAEMGNINRTTLQRVKSGERLPTRAFFKKLTRVLRLSPAEEAELETLLAIAQVGEGTYANRQKIIELIETVSELTEYKIPFSKELRQREGVQKNSEPLPMMQIVAGEKQVLSLIQHCLDGELFTSPTPTVKLAIPYGFQAVYDYLFLQLLGNKKTLNLQDVLSLRREVGDTGADPMLGALKHLIALTLLDNVNYQSHCCVQQWEKAGSGPEISALFPYFILTSSAVITLSRDLSQAVHYQDPAFVRLYSDSFAQMLASTQPFILESNDMYKVFAIDREFHIKYVFEPLPCLAYYADREILEKKINRDFPYYEALLEAVDQYYQRFRKLNTQMLNIFSLKNLRQFMKDGSLILPEYLYHPLTLEERFTTIQQVRDDLFHNRRILFALDDDKLFLNSAVEFISEGDGLRLILHYKIDDKIIYKTVELREPGIIAAFEDFFTSLPKSEYVLPTETTLAEIDALLQEYQPAFMSATGTDPNFTKNLVESPLLGL</sequence>
<evidence type="ECO:0000313" key="1">
    <source>
        <dbReference type="EMBL" id="MBC3899430.1"/>
    </source>
</evidence>
<comment type="caution">
    <text evidence="1">The sequence shown here is derived from an EMBL/GenBank/DDBJ whole genome shotgun (WGS) entry which is preliminary data.</text>
</comment>
<proteinExistence type="predicted"/>
<dbReference type="SUPFAM" id="SSF47413">
    <property type="entry name" value="lambda repressor-like DNA-binding domains"/>
    <property type="match status" value="1"/>
</dbReference>
<dbReference type="Gene3D" id="1.10.260.40">
    <property type="entry name" value="lambda repressor-like DNA-binding domains"/>
    <property type="match status" value="1"/>
</dbReference>
<evidence type="ECO:0008006" key="3">
    <source>
        <dbReference type="Google" id="ProtNLM"/>
    </source>
</evidence>
<evidence type="ECO:0000313" key="2">
    <source>
        <dbReference type="Proteomes" id="UP000622405"/>
    </source>
</evidence>
<dbReference type="Proteomes" id="UP000622405">
    <property type="component" value="Unassembled WGS sequence"/>
</dbReference>
<dbReference type="CDD" id="cd00093">
    <property type="entry name" value="HTH_XRE"/>
    <property type="match status" value="1"/>
</dbReference>
<organism evidence="1 2">
    <name type="scientific">Acetobacterium malicum</name>
    <dbReference type="NCBI Taxonomy" id="52692"/>
    <lineage>
        <taxon>Bacteria</taxon>
        <taxon>Bacillati</taxon>
        <taxon>Bacillota</taxon>
        <taxon>Clostridia</taxon>
        <taxon>Eubacteriales</taxon>
        <taxon>Eubacteriaceae</taxon>
        <taxon>Acetobacterium</taxon>
    </lineage>
</organism>
<keyword evidence="2" id="KW-1185">Reference proteome</keyword>